<dbReference type="Gene3D" id="6.10.250.1400">
    <property type="match status" value="1"/>
</dbReference>
<keyword evidence="4" id="KW-0158">Chromosome</keyword>
<keyword evidence="7" id="KW-0493">Microtubule</keyword>
<keyword evidence="14" id="KW-1185">Reference proteome</keyword>
<evidence type="ECO:0000256" key="8">
    <source>
        <dbReference type="ARBA" id="ARBA00022776"/>
    </source>
</evidence>
<evidence type="ECO:0000256" key="9">
    <source>
        <dbReference type="ARBA" id="ARBA00022838"/>
    </source>
</evidence>
<evidence type="ECO:0000256" key="10">
    <source>
        <dbReference type="ARBA" id="ARBA00023212"/>
    </source>
</evidence>
<keyword evidence="5" id="KW-0963">Cytoplasm</keyword>
<gene>
    <name evidence="13" type="ORF">IFM89_013523</name>
</gene>
<keyword evidence="9" id="KW-0995">Kinetochore</keyword>
<keyword evidence="6" id="KW-0132">Cell division</keyword>
<dbReference type="EMBL" id="JADFTS010000008">
    <property type="protein sequence ID" value="KAF9592297.1"/>
    <property type="molecule type" value="Genomic_DNA"/>
</dbReference>
<dbReference type="InterPro" id="IPR033341">
    <property type="entry name" value="SKA3"/>
</dbReference>
<evidence type="ECO:0000256" key="4">
    <source>
        <dbReference type="ARBA" id="ARBA00022454"/>
    </source>
</evidence>
<evidence type="ECO:0000256" key="11">
    <source>
        <dbReference type="ARBA" id="ARBA00023306"/>
    </source>
</evidence>
<evidence type="ECO:0000256" key="3">
    <source>
        <dbReference type="ARBA" id="ARBA00007716"/>
    </source>
</evidence>
<evidence type="ECO:0000256" key="2">
    <source>
        <dbReference type="ARBA" id="ARBA00004629"/>
    </source>
</evidence>
<dbReference type="GO" id="GO:0000278">
    <property type="term" value="P:mitotic cell cycle"/>
    <property type="evidence" value="ECO:0007669"/>
    <property type="project" value="TreeGrafter"/>
</dbReference>
<comment type="subcellular location">
    <subcellularLocation>
        <location evidence="2">Chromosome</location>
        <location evidence="2">Centromere</location>
        <location evidence="2">Kinetochore</location>
    </subcellularLocation>
    <subcellularLocation>
        <location evidence="1">Cytoplasm</location>
        <location evidence="1">Cytoskeleton</location>
        <location evidence="1">Spindle</location>
    </subcellularLocation>
</comment>
<evidence type="ECO:0000256" key="5">
    <source>
        <dbReference type="ARBA" id="ARBA00022490"/>
    </source>
</evidence>
<proteinExistence type="inferred from homology"/>
<evidence type="ECO:0000256" key="12">
    <source>
        <dbReference type="ARBA" id="ARBA00023328"/>
    </source>
</evidence>
<keyword evidence="8" id="KW-0498">Mitosis</keyword>
<reference evidence="13 14" key="1">
    <citation type="submission" date="2020-10" db="EMBL/GenBank/DDBJ databases">
        <title>The Coptis chinensis genome and diversification of protoberbering-type alkaloids.</title>
        <authorList>
            <person name="Wang B."/>
            <person name="Shu S."/>
            <person name="Song C."/>
            <person name="Liu Y."/>
        </authorList>
    </citation>
    <scope>NUCLEOTIDE SEQUENCE [LARGE SCALE GENOMIC DNA]</scope>
    <source>
        <strain evidence="13">HL-2020</strain>
        <tissue evidence="13">Leaf</tissue>
    </source>
</reference>
<comment type="similarity">
    <text evidence="3">Belongs to the SKA3 family.</text>
</comment>
<dbReference type="GO" id="GO:0007059">
    <property type="term" value="P:chromosome segregation"/>
    <property type="evidence" value="ECO:0007669"/>
    <property type="project" value="InterPro"/>
</dbReference>
<evidence type="ECO:0000256" key="6">
    <source>
        <dbReference type="ARBA" id="ARBA00022618"/>
    </source>
</evidence>
<evidence type="ECO:0008006" key="15">
    <source>
        <dbReference type="Google" id="ProtNLM"/>
    </source>
</evidence>
<comment type="caution">
    <text evidence="13">The sequence shown here is derived from an EMBL/GenBank/DDBJ whole genome shotgun (WGS) entry which is preliminary data.</text>
</comment>
<sequence length="179" mass="19675">MGDSSSISNFCKSLGSFCKHLQSSSEALKESVERRPIPLDSASTTFINCLNRRVTSASNDLNMLESMAFGTVSFEELLGHCNELYKKNETDLLEIEDRFMDFGYVPEVEIEDEVEDVGLKTPTGVDSKLFSSTKDGLDFSCGRGSIMKRIEEDPIFNESLSLQSLGLSDVCLATLASEG</sequence>
<keyword evidence="12" id="KW-0137">Centromere</keyword>
<accession>A0A835LH49</accession>
<dbReference type="GO" id="GO:0005876">
    <property type="term" value="C:spindle microtubule"/>
    <property type="evidence" value="ECO:0007669"/>
    <property type="project" value="TreeGrafter"/>
</dbReference>
<evidence type="ECO:0000256" key="7">
    <source>
        <dbReference type="ARBA" id="ARBA00022701"/>
    </source>
</evidence>
<dbReference type="PANTHER" id="PTHR48118">
    <property type="entry name" value="SPINDLE AND KINETOCHORE-ASSOCIATED PROTEIN 3"/>
    <property type="match status" value="1"/>
</dbReference>
<dbReference type="AlphaFoldDB" id="A0A835LH49"/>
<keyword evidence="11" id="KW-0131">Cell cycle</keyword>
<dbReference type="GO" id="GO:0051301">
    <property type="term" value="P:cell division"/>
    <property type="evidence" value="ECO:0007669"/>
    <property type="project" value="UniProtKB-KW"/>
</dbReference>
<dbReference type="Proteomes" id="UP000631114">
    <property type="component" value="Unassembled WGS sequence"/>
</dbReference>
<evidence type="ECO:0000256" key="1">
    <source>
        <dbReference type="ARBA" id="ARBA00004186"/>
    </source>
</evidence>
<organism evidence="13 14">
    <name type="scientific">Coptis chinensis</name>
    <dbReference type="NCBI Taxonomy" id="261450"/>
    <lineage>
        <taxon>Eukaryota</taxon>
        <taxon>Viridiplantae</taxon>
        <taxon>Streptophyta</taxon>
        <taxon>Embryophyta</taxon>
        <taxon>Tracheophyta</taxon>
        <taxon>Spermatophyta</taxon>
        <taxon>Magnoliopsida</taxon>
        <taxon>Ranunculales</taxon>
        <taxon>Ranunculaceae</taxon>
        <taxon>Coptidoideae</taxon>
        <taxon>Coptis</taxon>
    </lineage>
</organism>
<dbReference type="PANTHER" id="PTHR48118:SF1">
    <property type="entry name" value="SPINDLE AND KINETOCHORE-ASSOCIATED PROTEIN 3"/>
    <property type="match status" value="1"/>
</dbReference>
<name>A0A835LH49_9MAGN</name>
<evidence type="ECO:0000313" key="14">
    <source>
        <dbReference type="Proteomes" id="UP000631114"/>
    </source>
</evidence>
<keyword evidence="10" id="KW-0206">Cytoskeleton</keyword>
<dbReference type="OrthoDB" id="552789at2759"/>
<protein>
    <recommendedName>
        <fullName evidence="15">Spindle and kinetochore-associated protein 3</fullName>
    </recommendedName>
</protein>
<evidence type="ECO:0000313" key="13">
    <source>
        <dbReference type="EMBL" id="KAF9592297.1"/>
    </source>
</evidence>
<dbReference type="GO" id="GO:0000940">
    <property type="term" value="C:outer kinetochore"/>
    <property type="evidence" value="ECO:0007669"/>
    <property type="project" value="InterPro"/>
</dbReference>